<name>A0A1I4BWL7_9GAMM</name>
<dbReference type="Proteomes" id="UP000198841">
    <property type="component" value="Unassembled WGS sequence"/>
</dbReference>
<proteinExistence type="predicted"/>
<sequence length="303" mass="35983">MVKERVSNNDSRINFQLLIKLTEKGYFEKKQLEHLLPITSFVFFEKSVSEQFMYSFDGLLLTGLDLFQKEKEQLHIDLVNIECIDWLKTERARNFILISLCKKYGSISQLNDTFYNLAFMKIIENRCWGNVDTNLIVNYIDYCALMHGRESVTDFINLKRSQWHQRVCRVLRSLWLDSDQVIKPKNGEYDWILKRLHDERFFSVMPFFETNELKSAFIFCHLDLWISNRGNAEVDLFFIKLKKSWSQKKFRDGVKDKKVLNTYISGESKSKLEEMAKLKGMRLNEVLEEIIDSSYGIWNSSPR</sequence>
<reference evidence="1 2" key="1">
    <citation type="submission" date="2016-10" db="EMBL/GenBank/DDBJ databases">
        <authorList>
            <person name="Varghese N."/>
            <person name="Submissions S."/>
        </authorList>
    </citation>
    <scope>NUCLEOTIDE SEQUENCE [LARGE SCALE GENOMIC DNA]</scope>
    <source>
        <strain evidence="1 2">YR512</strain>
    </source>
</reference>
<organism evidence="1 2">
    <name type="scientific">Candidatus Pantoea symbiotica</name>
    <dbReference type="NCBI Taxonomy" id="1884370"/>
    <lineage>
        <taxon>Bacteria</taxon>
        <taxon>Pseudomonadati</taxon>
        <taxon>Pseudomonadota</taxon>
        <taxon>Gammaproteobacteria</taxon>
        <taxon>Enterobacterales</taxon>
        <taxon>Erwiniaceae</taxon>
        <taxon>Pantoea</taxon>
    </lineage>
</organism>
<comment type="caution">
    <text evidence="1">The sequence shown here is derived from an EMBL/GenBank/DDBJ whole genome shotgun (WGS) entry which is preliminary data.</text>
</comment>
<protein>
    <submittedName>
        <fullName evidence="1">Uncharacterized protein</fullName>
    </submittedName>
</protein>
<keyword evidence="2" id="KW-1185">Reference proteome</keyword>
<dbReference type="RefSeq" id="WP_091004214.1">
    <property type="nucleotide sequence ID" value="NZ_FOSD01000009.1"/>
</dbReference>
<evidence type="ECO:0000313" key="1">
    <source>
        <dbReference type="EMBL" id="SFK73045.1"/>
    </source>
</evidence>
<gene>
    <name evidence="1" type="ORF">SAMN05518863_109184</name>
</gene>
<accession>A0A1I4BWL7</accession>
<dbReference type="EMBL" id="FOSD01000009">
    <property type="protein sequence ID" value="SFK73045.1"/>
    <property type="molecule type" value="Genomic_DNA"/>
</dbReference>
<evidence type="ECO:0000313" key="2">
    <source>
        <dbReference type="Proteomes" id="UP000198841"/>
    </source>
</evidence>